<evidence type="ECO:0000313" key="3">
    <source>
        <dbReference type="EMBL" id="OIQ59763.1"/>
    </source>
</evidence>
<dbReference type="AlphaFoldDB" id="A0A1J5P2M9"/>
<sequence>MRLSAGGISRRCTSDESGAIFILTAAVVVMLTLLFAGVAEFGRALIIREQTQTASDAAALAAATSGVHRWVKIDVVTDRGQEEHCSKDTCWCSSCGTVTISGIVGDERRLIDEGGWRDFCAPPCSCGGGSCWFNVDDRWVTYDITSGVWGTDPAQIAKVENDMTEAVRQALAWAAYPYQDSVARVLAGRDLYSMNAVINDWSSWWYAWREANWLCQESCDYCRWDERYHEGACTECERCQHEASYAFDKLSRKRGWVQQVIGQIEAIKRANQQGGLPSVDMFADDAAHAFYAANTPPMGKLSWIWKLVVHESRNDPYYPSVTVYGRTLFNGLFARLFNVFQDQYSVDACGQGGTFYRDPKSQTGDYTGPVNDVGKWTKAPPDACWKD</sequence>
<name>A0A1J5P2M9_NEOTH</name>
<keyword evidence="1" id="KW-1133">Transmembrane helix</keyword>
<dbReference type="Proteomes" id="UP000182811">
    <property type="component" value="Unassembled WGS sequence"/>
</dbReference>
<dbReference type="Pfam" id="PF13400">
    <property type="entry name" value="Tad"/>
    <property type="match status" value="1"/>
</dbReference>
<dbReference type="EMBL" id="MDDC01000007">
    <property type="protein sequence ID" value="OIQ59763.1"/>
    <property type="molecule type" value="Genomic_DNA"/>
</dbReference>
<accession>A0A1J5P2M9</accession>
<feature type="domain" description="Putative Flp pilus-assembly TadG-like N-terminal" evidence="2">
    <location>
        <begin position="18"/>
        <end position="64"/>
    </location>
</feature>
<keyword evidence="1" id="KW-0812">Transmembrane</keyword>
<proteinExistence type="predicted"/>
<feature type="transmembrane region" description="Helical" evidence="1">
    <location>
        <begin position="20"/>
        <end position="39"/>
    </location>
</feature>
<evidence type="ECO:0000256" key="1">
    <source>
        <dbReference type="SAM" id="Phobius"/>
    </source>
</evidence>
<keyword evidence="1" id="KW-0472">Membrane</keyword>
<evidence type="ECO:0000313" key="4">
    <source>
        <dbReference type="Proteomes" id="UP000182811"/>
    </source>
</evidence>
<dbReference type="OrthoDB" id="1787854at2"/>
<comment type="caution">
    <text evidence="3">The sequence shown here is derived from an EMBL/GenBank/DDBJ whole genome shotgun (WGS) entry which is preliminary data.</text>
</comment>
<dbReference type="InterPro" id="IPR028087">
    <property type="entry name" value="Tad_N"/>
</dbReference>
<gene>
    <name evidence="3" type="ORF">MOTE_10190</name>
</gene>
<organism evidence="3 4">
    <name type="scientific">Neomoorella thermoacetica</name>
    <name type="common">Clostridium thermoaceticum</name>
    <dbReference type="NCBI Taxonomy" id="1525"/>
    <lineage>
        <taxon>Bacteria</taxon>
        <taxon>Bacillati</taxon>
        <taxon>Bacillota</taxon>
        <taxon>Clostridia</taxon>
        <taxon>Neomoorellales</taxon>
        <taxon>Neomoorellaceae</taxon>
        <taxon>Neomoorella</taxon>
    </lineage>
</organism>
<evidence type="ECO:0000259" key="2">
    <source>
        <dbReference type="Pfam" id="PF13400"/>
    </source>
</evidence>
<protein>
    <recommendedName>
        <fullName evidence="2">Putative Flp pilus-assembly TadG-like N-terminal domain-containing protein</fullName>
    </recommendedName>
</protein>
<reference evidence="3 4" key="1">
    <citation type="submission" date="2016-08" db="EMBL/GenBank/DDBJ databases">
        <title>Genome-based comparison of Moorella thermoacetic strains.</title>
        <authorList>
            <person name="Poehlein A."/>
            <person name="Bengelsdorf F.R."/>
            <person name="Esser C."/>
            <person name="Duerre P."/>
            <person name="Daniel R."/>
        </authorList>
    </citation>
    <scope>NUCLEOTIDE SEQUENCE [LARGE SCALE GENOMIC DNA]</scope>
    <source>
        <strain evidence="3 4">DSM 21394</strain>
    </source>
</reference>